<proteinExistence type="predicted"/>
<protein>
    <submittedName>
        <fullName evidence="1">Uncharacterized protein</fullName>
    </submittedName>
</protein>
<keyword evidence="2" id="KW-1185">Reference proteome</keyword>
<evidence type="ECO:0000313" key="2">
    <source>
        <dbReference type="Proteomes" id="UP001446871"/>
    </source>
</evidence>
<dbReference type="Proteomes" id="UP001446871">
    <property type="component" value="Unassembled WGS sequence"/>
</dbReference>
<accession>A0ABR1VE77</accession>
<sequence>MPATIKIANHDANLISDPQGVDSRESLLDTLHGANTHGDILQSSLDRGNIPPVLLAHKNGFVEAVTAAYSRHHHLTLRPESAKKLYGKFVAHEGQKKLEIVYEDTTRYDVDFADFAQKIRCLISKNVVDDETCRWITPDFSTTTKDDAVVANIMMMGTLQAYFRYSCRMTCGIPSVTLLGIKQDYEEILRRLDKLTIYGKESGAFAEMLRPILRGFIRSFDEPEHPDVRDFWEKICDERRGSGFHYCSGWITAFCFWDGEGERQVFPRNNSRGCTLEGVGYGHVELNKVPRGFTKVPVHLIDNGIELEAEMIAGSVGVNCTGSGKRSFGRRDRGTGHDAEPPWLVHI</sequence>
<dbReference type="InterPro" id="IPR025533">
    <property type="entry name" value="DUF4419"/>
</dbReference>
<evidence type="ECO:0000313" key="1">
    <source>
        <dbReference type="EMBL" id="KAK8068540.1"/>
    </source>
</evidence>
<reference evidence="1 2" key="1">
    <citation type="submission" date="2023-01" db="EMBL/GenBank/DDBJ databases">
        <title>Analysis of 21 Apiospora genomes using comparative genomics revels a genus with tremendous synthesis potential of carbohydrate active enzymes and secondary metabolites.</title>
        <authorList>
            <person name="Sorensen T."/>
        </authorList>
    </citation>
    <scope>NUCLEOTIDE SEQUENCE [LARGE SCALE GENOMIC DNA]</scope>
    <source>
        <strain evidence="1 2">CBS 83171</strain>
    </source>
</reference>
<dbReference type="Pfam" id="PF14388">
    <property type="entry name" value="DUF4419"/>
    <property type="match status" value="1"/>
</dbReference>
<comment type="caution">
    <text evidence="1">The sequence shown here is derived from an EMBL/GenBank/DDBJ whole genome shotgun (WGS) entry which is preliminary data.</text>
</comment>
<name>A0ABR1VE77_9PEZI</name>
<dbReference type="EMBL" id="JAQQWM010000004">
    <property type="protein sequence ID" value="KAK8068540.1"/>
    <property type="molecule type" value="Genomic_DNA"/>
</dbReference>
<dbReference type="PANTHER" id="PTHR31252:SF11">
    <property type="entry name" value="DUF4419 DOMAIN-CONTAINING PROTEIN"/>
    <property type="match status" value="1"/>
</dbReference>
<dbReference type="PANTHER" id="PTHR31252">
    <property type="entry name" value="DUF4419 DOMAIN-CONTAINING PROTEIN"/>
    <property type="match status" value="1"/>
</dbReference>
<organism evidence="1 2">
    <name type="scientific">Apiospora saccharicola</name>
    <dbReference type="NCBI Taxonomy" id="335842"/>
    <lineage>
        <taxon>Eukaryota</taxon>
        <taxon>Fungi</taxon>
        <taxon>Dikarya</taxon>
        <taxon>Ascomycota</taxon>
        <taxon>Pezizomycotina</taxon>
        <taxon>Sordariomycetes</taxon>
        <taxon>Xylariomycetidae</taxon>
        <taxon>Amphisphaeriales</taxon>
        <taxon>Apiosporaceae</taxon>
        <taxon>Apiospora</taxon>
    </lineage>
</organism>
<gene>
    <name evidence="1" type="ORF">PG996_007652</name>
</gene>